<dbReference type="Gene3D" id="3.30.200.20">
    <property type="entry name" value="Phosphorylase Kinase, domain 1"/>
    <property type="match status" value="1"/>
</dbReference>
<dbReference type="AlphaFoldDB" id="A0A2A2TC80"/>
<comment type="caution">
    <text evidence="3">The sequence shown here is derived from an EMBL/GenBank/DDBJ whole genome shotgun (WGS) entry which is preliminary data.</text>
</comment>
<dbReference type="InterPro" id="IPR011009">
    <property type="entry name" value="Kinase-like_dom_sf"/>
</dbReference>
<reference evidence="3 4" key="1">
    <citation type="submission" date="2017-08" db="EMBL/GenBank/DDBJ databases">
        <title>Draft genome sequence of filamentous cyanobacterium Calothrix elsteri CCALA 953.</title>
        <authorList>
            <person name="Gagunashvili A.N."/>
            <person name="Elster J."/>
            <person name="Andresson O.S."/>
        </authorList>
    </citation>
    <scope>NUCLEOTIDE SEQUENCE [LARGE SCALE GENOMIC DNA]</scope>
    <source>
        <strain evidence="3 4">CCALA 953</strain>
    </source>
</reference>
<dbReference type="CDD" id="cd16383">
    <property type="entry name" value="GUN4"/>
    <property type="match status" value="1"/>
</dbReference>
<protein>
    <submittedName>
        <fullName evidence="3">Serine/threonine protein kinase</fullName>
    </submittedName>
</protein>
<gene>
    <name evidence="3" type="ORF">CK510_25145</name>
</gene>
<dbReference type="GO" id="GO:0006355">
    <property type="term" value="P:regulation of DNA-templated transcription"/>
    <property type="evidence" value="ECO:0007669"/>
    <property type="project" value="InterPro"/>
</dbReference>
<dbReference type="CDD" id="cd14014">
    <property type="entry name" value="STKc_PknB_like"/>
    <property type="match status" value="1"/>
</dbReference>
<dbReference type="Pfam" id="PF05419">
    <property type="entry name" value="GUN4"/>
    <property type="match status" value="1"/>
</dbReference>
<dbReference type="Gene3D" id="1.10.10.1770">
    <property type="entry name" value="Gun4-like"/>
    <property type="match status" value="1"/>
</dbReference>
<dbReference type="SUPFAM" id="SSF140869">
    <property type="entry name" value="GUN4-like"/>
    <property type="match status" value="1"/>
</dbReference>
<dbReference type="PANTHER" id="PTHR34800:SF1">
    <property type="entry name" value="TETRAPYRROLE-BINDING PROTEIN, CHLOROPLASTIC"/>
    <property type="match status" value="1"/>
</dbReference>
<dbReference type="InterPro" id="IPR000551">
    <property type="entry name" value="MerR-type_HTH_dom"/>
</dbReference>
<keyword evidence="3" id="KW-0808">Transferase</keyword>
<dbReference type="InterPro" id="IPR037215">
    <property type="entry name" value="GUN4-like_sf"/>
</dbReference>
<dbReference type="GO" id="GO:0005524">
    <property type="term" value="F:ATP binding"/>
    <property type="evidence" value="ECO:0007669"/>
    <property type="project" value="InterPro"/>
</dbReference>
<dbReference type="InterPro" id="IPR000719">
    <property type="entry name" value="Prot_kinase_dom"/>
</dbReference>
<accession>A0A2A2TC80</accession>
<keyword evidence="3" id="KW-0723">Serine/threonine-protein kinase</keyword>
<dbReference type="SUPFAM" id="SSF56112">
    <property type="entry name" value="Protein kinase-like (PK-like)"/>
    <property type="match status" value="1"/>
</dbReference>
<evidence type="ECO:0000259" key="2">
    <source>
        <dbReference type="PROSITE" id="PS50937"/>
    </source>
</evidence>
<evidence type="ECO:0000259" key="1">
    <source>
        <dbReference type="PROSITE" id="PS50011"/>
    </source>
</evidence>
<evidence type="ECO:0000313" key="3">
    <source>
        <dbReference type="EMBL" id="PAX51374.1"/>
    </source>
</evidence>
<dbReference type="EMBL" id="NTFS01000408">
    <property type="protein sequence ID" value="PAX51374.1"/>
    <property type="molecule type" value="Genomic_DNA"/>
</dbReference>
<dbReference type="Gene3D" id="1.10.510.10">
    <property type="entry name" value="Transferase(Phosphotransferase) domain 1"/>
    <property type="match status" value="1"/>
</dbReference>
<keyword evidence="3" id="KW-0418">Kinase</keyword>
<dbReference type="SMART" id="SM00220">
    <property type="entry name" value="S_TKc"/>
    <property type="match status" value="1"/>
</dbReference>
<dbReference type="GO" id="GO:0046906">
    <property type="term" value="F:tetrapyrrole binding"/>
    <property type="evidence" value="ECO:0007669"/>
    <property type="project" value="TreeGrafter"/>
</dbReference>
<proteinExistence type="predicted"/>
<dbReference type="Proteomes" id="UP000218238">
    <property type="component" value="Unassembled WGS sequence"/>
</dbReference>
<dbReference type="PROSITE" id="PS50011">
    <property type="entry name" value="PROTEIN_KINASE_DOM"/>
    <property type="match status" value="1"/>
</dbReference>
<keyword evidence="4" id="KW-1185">Reference proteome</keyword>
<sequence length="413" mass="46956">MTIGEVADLKAVSVDTIRRWEKEGRMLAEICTDSHPHIVQVMDLFEDNNRHCLVMQYIPGMSLWDLVRQQGKLSETAAVKYIHQIGLALVEVHRRKLLHLDVTPLNIMINSESGTGKAVLIDFGIAADMSPPSTLSMSFGNRAFAPYELIRKGVRHPTVDVYCLAASLYYAVTGEIPTNSLARKWEEEELISPQQLFPTLSQPCCDAIMRGMALEAKERSQSIQEWIDLLIPQQTPVTAQAEVELKSDVGIDYSNLEKLLKAQNWLEADEETRRVMLKVTNREEKGWFDIGSINNFPCTDLHTIDQLWVKHSNGNFGFSVQKRIWLECGGKVDYKAEQALGDALGWRKNGKWLDYKDITYGKWLDYNDITLTLNAPLGHLPVWVWAEWGLSVYVVGSRGFLGVFFYRIQTCKM</sequence>
<dbReference type="Gene3D" id="1.25.40.620">
    <property type="match status" value="1"/>
</dbReference>
<name>A0A2A2TC80_9CYAN</name>
<feature type="domain" description="Protein kinase" evidence="1">
    <location>
        <begin position="1"/>
        <end position="231"/>
    </location>
</feature>
<dbReference type="Pfam" id="PF00069">
    <property type="entry name" value="Pkinase"/>
    <property type="match status" value="1"/>
</dbReference>
<dbReference type="InterPro" id="IPR008266">
    <property type="entry name" value="Tyr_kinase_AS"/>
</dbReference>
<dbReference type="InterPro" id="IPR008629">
    <property type="entry name" value="GUN4-like"/>
</dbReference>
<dbReference type="PANTHER" id="PTHR34800">
    <property type="entry name" value="TETRAPYRROLE-BINDING PROTEIN, CHLOROPLASTIC"/>
    <property type="match status" value="1"/>
</dbReference>
<evidence type="ECO:0000313" key="4">
    <source>
        <dbReference type="Proteomes" id="UP000218238"/>
    </source>
</evidence>
<organism evidence="3 4">
    <name type="scientific">Brunnivagina elsteri CCALA 953</name>
    <dbReference type="NCBI Taxonomy" id="987040"/>
    <lineage>
        <taxon>Bacteria</taxon>
        <taxon>Bacillati</taxon>
        <taxon>Cyanobacteriota</taxon>
        <taxon>Cyanophyceae</taxon>
        <taxon>Nostocales</taxon>
        <taxon>Calotrichaceae</taxon>
        <taxon>Brunnivagina</taxon>
    </lineage>
</organism>
<dbReference type="PROSITE" id="PS50937">
    <property type="entry name" value="HTH_MERR_2"/>
    <property type="match status" value="1"/>
</dbReference>
<dbReference type="GO" id="GO:0003677">
    <property type="term" value="F:DNA binding"/>
    <property type="evidence" value="ECO:0007669"/>
    <property type="project" value="InterPro"/>
</dbReference>
<feature type="domain" description="HTH merR-type" evidence="2">
    <location>
        <begin position="1"/>
        <end position="24"/>
    </location>
</feature>
<dbReference type="PROSITE" id="PS00109">
    <property type="entry name" value="PROTEIN_KINASE_TYR"/>
    <property type="match status" value="1"/>
</dbReference>
<dbReference type="GO" id="GO:0004674">
    <property type="term" value="F:protein serine/threonine kinase activity"/>
    <property type="evidence" value="ECO:0007669"/>
    <property type="project" value="UniProtKB-KW"/>
</dbReference>